<dbReference type="EMBL" id="NIGF01000002">
    <property type="protein sequence ID" value="PQV65020.1"/>
    <property type="molecule type" value="Genomic_DNA"/>
</dbReference>
<dbReference type="Proteomes" id="UP000237684">
    <property type="component" value="Unassembled WGS sequence"/>
</dbReference>
<keyword evidence="11" id="KW-1185">Reference proteome</keyword>
<feature type="domain" description="SAICAR synthetase/ADE2 N-terminal" evidence="9">
    <location>
        <begin position="6"/>
        <end position="259"/>
    </location>
</feature>
<keyword evidence="4 8" id="KW-0547">Nucleotide-binding</keyword>
<evidence type="ECO:0000313" key="11">
    <source>
        <dbReference type="Proteomes" id="UP000237684"/>
    </source>
</evidence>
<reference evidence="10 11" key="1">
    <citation type="journal article" date="2018" name="Syst. Appl. Microbiol.">
        <title>Abditibacterium utsteinense sp. nov., the first cultivated member of candidate phylum FBP, isolated from ice-free Antarctic soil samples.</title>
        <authorList>
            <person name="Tahon G."/>
            <person name="Tytgat B."/>
            <person name="Lebbe L."/>
            <person name="Carlier A."/>
            <person name="Willems A."/>
        </authorList>
    </citation>
    <scope>NUCLEOTIDE SEQUENCE [LARGE SCALE GENOMIC DNA]</scope>
    <source>
        <strain evidence="10 11">LMG 29911</strain>
    </source>
</reference>
<dbReference type="PANTHER" id="PTHR43700:SF1">
    <property type="entry name" value="PHOSPHORIBOSYLAMINOIMIDAZOLE-SUCCINOCARBOXAMIDE SYNTHASE"/>
    <property type="match status" value="1"/>
</dbReference>
<proteinExistence type="inferred from homology"/>
<dbReference type="FunFam" id="3.30.470.20:FF:000015">
    <property type="entry name" value="Phosphoribosylaminoimidazole-succinocarboxamide synthase"/>
    <property type="match status" value="1"/>
</dbReference>
<protein>
    <recommendedName>
        <fullName evidence="8">Phosphoribosylaminoimidazole-succinocarboxamide synthase</fullName>
        <ecNumber evidence="8">6.3.2.6</ecNumber>
    </recommendedName>
    <alternativeName>
        <fullName evidence="8">SAICAR synthetase</fullName>
    </alternativeName>
</protein>
<keyword evidence="5 8" id="KW-0658">Purine biosynthesis</keyword>
<evidence type="ECO:0000256" key="2">
    <source>
        <dbReference type="ARBA" id="ARBA00010190"/>
    </source>
</evidence>
<evidence type="ECO:0000256" key="7">
    <source>
        <dbReference type="ARBA" id="ARBA00048475"/>
    </source>
</evidence>
<dbReference type="InterPro" id="IPR028923">
    <property type="entry name" value="SAICAR_synt/ADE2_N"/>
</dbReference>
<dbReference type="InterPro" id="IPR001636">
    <property type="entry name" value="SAICAR_synth"/>
</dbReference>
<comment type="similarity">
    <text evidence="2 8">Belongs to the SAICAR synthetase family.</text>
</comment>
<evidence type="ECO:0000256" key="5">
    <source>
        <dbReference type="ARBA" id="ARBA00022755"/>
    </source>
</evidence>
<evidence type="ECO:0000313" key="10">
    <source>
        <dbReference type="EMBL" id="PQV65020.1"/>
    </source>
</evidence>
<name>A0A2S8SW47_9BACT</name>
<accession>A0A2S8SW47</accession>
<dbReference type="FunCoup" id="A0A2S8SW47">
    <property type="interactions" value="387"/>
</dbReference>
<dbReference type="GO" id="GO:0006189">
    <property type="term" value="P:'de novo' IMP biosynthetic process"/>
    <property type="evidence" value="ECO:0007669"/>
    <property type="project" value="UniProtKB-UniRule"/>
</dbReference>
<dbReference type="PANTHER" id="PTHR43700">
    <property type="entry name" value="PHOSPHORIBOSYLAMINOIMIDAZOLE-SUCCINOCARBOXAMIDE SYNTHASE"/>
    <property type="match status" value="1"/>
</dbReference>
<dbReference type="GO" id="GO:0004639">
    <property type="term" value="F:phosphoribosylaminoimidazolesuccinocarboxamide synthase activity"/>
    <property type="evidence" value="ECO:0007669"/>
    <property type="project" value="UniProtKB-UniRule"/>
</dbReference>
<dbReference type="RefSeq" id="WP_105482332.1">
    <property type="nucleotide sequence ID" value="NZ_NIGF01000002.1"/>
</dbReference>
<dbReference type="AlphaFoldDB" id="A0A2S8SW47"/>
<evidence type="ECO:0000256" key="6">
    <source>
        <dbReference type="ARBA" id="ARBA00022840"/>
    </source>
</evidence>
<evidence type="ECO:0000256" key="3">
    <source>
        <dbReference type="ARBA" id="ARBA00022598"/>
    </source>
</evidence>
<dbReference type="HAMAP" id="MF_00137">
    <property type="entry name" value="SAICAR_synth"/>
    <property type="match status" value="1"/>
</dbReference>
<evidence type="ECO:0000256" key="4">
    <source>
        <dbReference type="ARBA" id="ARBA00022741"/>
    </source>
</evidence>
<dbReference type="PROSITE" id="PS01057">
    <property type="entry name" value="SAICAR_SYNTHETASE_1"/>
    <property type="match status" value="1"/>
</dbReference>
<keyword evidence="6 8" id="KW-0067">ATP-binding</keyword>
<comment type="caution">
    <text evidence="10">The sequence shown here is derived from an EMBL/GenBank/DDBJ whole genome shotgun (WGS) entry which is preliminary data.</text>
</comment>
<comment type="pathway">
    <text evidence="1 8">Purine metabolism; IMP biosynthesis via de novo pathway; 5-amino-1-(5-phospho-D-ribosyl)imidazole-4-carboxamide from 5-amino-1-(5-phospho-D-ribosyl)imidazole-4-carboxylate: step 1/2.</text>
</comment>
<evidence type="ECO:0000256" key="1">
    <source>
        <dbReference type="ARBA" id="ARBA00004672"/>
    </source>
</evidence>
<dbReference type="NCBIfam" id="NF010568">
    <property type="entry name" value="PRK13961.1"/>
    <property type="match status" value="1"/>
</dbReference>
<organism evidence="10 11">
    <name type="scientific">Abditibacterium utsteinense</name>
    <dbReference type="NCBI Taxonomy" id="1960156"/>
    <lineage>
        <taxon>Bacteria</taxon>
        <taxon>Pseudomonadati</taxon>
        <taxon>Abditibacteriota</taxon>
        <taxon>Abditibacteriia</taxon>
        <taxon>Abditibacteriales</taxon>
        <taxon>Abditibacteriaceae</taxon>
        <taxon>Abditibacterium</taxon>
    </lineage>
</organism>
<dbReference type="NCBIfam" id="TIGR00081">
    <property type="entry name" value="purC"/>
    <property type="match status" value="1"/>
</dbReference>
<dbReference type="SUPFAM" id="SSF56104">
    <property type="entry name" value="SAICAR synthase-like"/>
    <property type="match status" value="1"/>
</dbReference>
<evidence type="ECO:0000259" key="9">
    <source>
        <dbReference type="Pfam" id="PF01259"/>
    </source>
</evidence>
<dbReference type="CDD" id="cd01414">
    <property type="entry name" value="SAICAR_synt_Sc"/>
    <property type="match status" value="1"/>
</dbReference>
<dbReference type="Gene3D" id="3.30.470.20">
    <property type="entry name" value="ATP-grasp fold, B domain"/>
    <property type="match status" value="1"/>
</dbReference>
<evidence type="ECO:0000256" key="8">
    <source>
        <dbReference type="HAMAP-Rule" id="MF_00137"/>
    </source>
</evidence>
<keyword evidence="3 8" id="KW-0436">Ligase</keyword>
<comment type="catalytic activity">
    <reaction evidence="7 8">
        <text>5-amino-1-(5-phospho-D-ribosyl)imidazole-4-carboxylate + L-aspartate + ATP = (2S)-2-[5-amino-1-(5-phospho-beta-D-ribosyl)imidazole-4-carboxamido]succinate + ADP + phosphate + 2 H(+)</text>
        <dbReference type="Rhea" id="RHEA:22628"/>
        <dbReference type="ChEBI" id="CHEBI:15378"/>
        <dbReference type="ChEBI" id="CHEBI:29991"/>
        <dbReference type="ChEBI" id="CHEBI:30616"/>
        <dbReference type="ChEBI" id="CHEBI:43474"/>
        <dbReference type="ChEBI" id="CHEBI:58443"/>
        <dbReference type="ChEBI" id="CHEBI:77657"/>
        <dbReference type="ChEBI" id="CHEBI:456216"/>
        <dbReference type="EC" id="6.3.2.6"/>
    </reaction>
</comment>
<dbReference type="Pfam" id="PF01259">
    <property type="entry name" value="SAICAR_synt"/>
    <property type="match status" value="1"/>
</dbReference>
<dbReference type="InterPro" id="IPR018236">
    <property type="entry name" value="SAICAR_synthetase_CS"/>
</dbReference>
<dbReference type="OrthoDB" id="9801549at2"/>
<sequence length="297" mass="33434">MTLQPLKSGKVRDIYEAGENLVLVASDRVSAFDVVLPTPIPDKGKILSTLSVFWFARTSHIIDNHLLLHRAPDFPSPLREFGAENDWDGRALLCRRAEVLPVECVVRGYLSGSGWKSYQESGEVCGIRLPKGLQESDKLPSPIFTPTTKAEIGDHDAPISWQETVEILGEKRAIQVRDASLQLYDWIAKFALERGLILADTKFEMGICDGDLIVVDEMATPDSSRYWDAQSYQPGRAQHSFDKQFVRDYLETLDWNKSAPGPELPPEVVEKSAAKYVEAYNRLTGLQWPDRDVRTRS</sequence>
<dbReference type="GO" id="GO:0005524">
    <property type="term" value="F:ATP binding"/>
    <property type="evidence" value="ECO:0007669"/>
    <property type="project" value="UniProtKB-KW"/>
</dbReference>
<dbReference type="InParanoid" id="A0A2S8SW47"/>
<dbReference type="EC" id="6.3.2.6" evidence="8"/>
<dbReference type="Gene3D" id="3.30.200.20">
    <property type="entry name" value="Phosphorylase Kinase, domain 1"/>
    <property type="match status" value="1"/>
</dbReference>
<dbReference type="UniPathway" id="UPA00074">
    <property type="reaction ID" value="UER00131"/>
</dbReference>
<dbReference type="GO" id="GO:0005737">
    <property type="term" value="C:cytoplasm"/>
    <property type="evidence" value="ECO:0007669"/>
    <property type="project" value="TreeGrafter"/>
</dbReference>
<gene>
    <name evidence="8" type="primary">purC</name>
    <name evidence="10" type="ORF">B1R32_10227</name>
</gene>